<accession>A0ABD2ZKD9</accession>
<gene>
    <name evidence="2" type="ORF">ACH5RR_018070</name>
</gene>
<keyword evidence="1" id="KW-0472">Membrane</keyword>
<keyword evidence="3" id="KW-1185">Reference proteome</keyword>
<proteinExistence type="predicted"/>
<comment type="caution">
    <text evidence="2">The sequence shown here is derived from an EMBL/GenBank/DDBJ whole genome shotgun (WGS) entry which is preliminary data.</text>
</comment>
<keyword evidence="1" id="KW-0812">Transmembrane</keyword>
<feature type="transmembrane region" description="Helical" evidence="1">
    <location>
        <begin position="42"/>
        <end position="59"/>
    </location>
</feature>
<dbReference type="EMBL" id="JBJUIK010000008">
    <property type="protein sequence ID" value="KAL3519921.1"/>
    <property type="molecule type" value="Genomic_DNA"/>
</dbReference>
<organism evidence="2 3">
    <name type="scientific">Cinchona calisaya</name>
    <dbReference type="NCBI Taxonomy" id="153742"/>
    <lineage>
        <taxon>Eukaryota</taxon>
        <taxon>Viridiplantae</taxon>
        <taxon>Streptophyta</taxon>
        <taxon>Embryophyta</taxon>
        <taxon>Tracheophyta</taxon>
        <taxon>Spermatophyta</taxon>
        <taxon>Magnoliopsida</taxon>
        <taxon>eudicotyledons</taxon>
        <taxon>Gunneridae</taxon>
        <taxon>Pentapetalae</taxon>
        <taxon>asterids</taxon>
        <taxon>lamiids</taxon>
        <taxon>Gentianales</taxon>
        <taxon>Rubiaceae</taxon>
        <taxon>Cinchonoideae</taxon>
        <taxon>Cinchoneae</taxon>
        <taxon>Cinchona</taxon>
    </lineage>
</organism>
<evidence type="ECO:0000313" key="2">
    <source>
        <dbReference type="EMBL" id="KAL3519921.1"/>
    </source>
</evidence>
<keyword evidence="1" id="KW-1133">Transmembrane helix</keyword>
<evidence type="ECO:0000313" key="3">
    <source>
        <dbReference type="Proteomes" id="UP001630127"/>
    </source>
</evidence>
<sequence>MEREIDLVEKSARKGETKAPKLEVKVKKVEDEIPKHNSTKKYIVLAVAIIWFMVLIRSIEKKERPRMLKIQGACAEPGGVTLVAAQPGSAENLHFVAENLH</sequence>
<evidence type="ECO:0000256" key="1">
    <source>
        <dbReference type="SAM" id="Phobius"/>
    </source>
</evidence>
<protein>
    <submittedName>
        <fullName evidence="2">Uncharacterized protein</fullName>
    </submittedName>
</protein>
<reference evidence="2 3" key="1">
    <citation type="submission" date="2024-11" db="EMBL/GenBank/DDBJ databases">
        <title>A near-complete genome assembly of Cinchona calisaya.</title>
        <authorList>
            <person name="Lian D.C."/>
            <person name="Zhao X.W."/>
            <person name="Wei L."/>
        </authorList>
    </citation>
    <scope>NUCLEOTIDE SEQUENCE [LARGE SCALE GENOMIC DNA]</scope>
    <source>
        <tissue evidence="2">Nenye</tissue>
    </source>
</reference>
<dbReference type="AlphaFoldDB" id="A0ABD2ZKD9"/>
<dbReference type="Proteomes" id="UP001630127">
    <property type="component" value="Unassembled WGS sequence"/>
</dbReference>
<name>A0ABD2ZKD9_9GENT</name>